<feature type="region of interest" description="Disordered" evidence="4">
    <location>
        <begin position="140"/>
        <end position="161"/>
    </location>
</feature>
<proteinExistence type="inferred from homology"/>
<evidence type="ECO:0000313" key="6">
    <source>
        <dbReference type="EMBL" id="OWJ99534.1"/>
    </source>
</evidence>
<evidence type="ECO:0000256" key="3">
    <source>
        <dbReference type="ARBA" id="ARBA00022840"/>
    </source>
</evidence>
<keyword evidence="5" id="KW-0732">Signal</keyword>
<reference evidence="6 7" key="1">
    <citation type="journal article" date="2018" name="Mol. Genet. Genomics">
        <title>The red deer Cervus elaphus genome CerEla1.0: sequencing, annotating, genes, and chromosomes.</title>
        <authorList>
            <person name="Bana N.A."/>
            <person name="Nyiri A."/>
            <person name="Nagy J."/>
            <person name="Frank K."/>
            <person name="Nagy T."/>
            <person name="Steger V."/>
            <person name="Schiller M."/>
            <person name="Lakatos P."/>
            <person name="Sugar L."/>
            <person name="Horn P."/>
            <person name="Barta E."/>
            <person name="Orosz L."/>
        </authorList>
    </citation>
    <scope>NUCLEOTIDE SEQUENCE [LARGE SCALE GENOMIC DNA]</scope>
    <source>
        <strain evidence="6">Hungarian</strain>
    </source>
</reference>
<feature type="signal peptide" evidence="5">
    <location>
        <begin position="1"/>
        <end position="18"/>
    </location>
</feature>
<dbReference type="PANTHER" id="PTHR19375">
    <property type="entry name" value="HEAT SHOCK PROTEIN 70KDA"/>
    <property type="match status" value="1"/>
</dbReference>
<name>A0A212C0K2_CEREH</name>
<gene>
    <name evidence="6" type="ORF">Celaphus_00009578</name>
</gene>
<keyword evidence="7" id="KW-1185">Reference proteome</keyword>
<dbReference type="InterPro" id="IPR013126">
    <property type="entry name" value="Hsp_70_fam"/>
</dbReference>
<dbReference type="GO" id="GO:0005524">
    <property type="term" value="F:ATP binding"/>
    <property type="evidence" value="ECO:0007669"/>
    <property type="project" value="UniProtKB-KW"/>
</dbReference>
<evidence type="ECO:0000256" key="5">
    <source>
        <dbReference type="SAM" id="SignalP"/>
    </source>
</evidence>
<dbReference type="EMBL" id="MKHE01000034">
    <property type="protein sequence ID" value="OWJ99534.1"/>
    <property type="molecule type" value="Genomic_DNA"/>
</dbReference>
<evidence type="ECO:0000256" key="2">
    <source>
        <dbReference type="ARBA" id="ARBA00022741"/>
    </source>
</evidence>
<sequence length="161" mass="17784">MLILGLKLTCSLRVWISALPIPELTLSSSVLISFKSLKDAQLAKSWINGIVLVGGSTCIPNCIPKLLKDFLNGEELSTTTHADEASRHVVRKHRRRFSRATDYRLHRAAQCSYCDVPDLQVTFDKVTSTILSVPAADTNAGRKNKIQGTDDEGWLSKSETD</sequence>
<evidence type="ECO:0000256" key="4">
    <source>
        <dbReference type="SAM" id="MobiDB-lite"/>
    </source>
</evidence>
<accession>A0A212C0K2</accession>
<dbReference type="AlphaFoldDB" id="A0A212C0K2"/>
<comment type="similarity">
    <text evidence="1">Belongs to the heat shock protein 70 family.</text>
</comment>
<comment type="caution">
    <text evidence="6">The sequence shown here is derived from an EMBL/GenBank/DDBJ whole genome shotgun (WGS) entry which is preliminary data.</text>
</comment>
<dbReference type="GO" id="GO:0140662">
    <property type="term" value="F:ATP-dependent protein folding chaperone"/>
    <property type="evidence" value="ECO:0007669"/>
    <property type="project" value="InterPro"/>
</dbReference>
<keyword evidence="3" id="KW-0067">ATP-binding</keyword>
<dbReference type="SUPFAM" id="SSF53067">
    <property type="entry name" value="Actin-like ATPase domain"/>
    <property type="match status" value="1"/>
</dbReference>
<dbReference type="Gene3D" id="3.30.420.40">
    <property type="match status" value="1"/>
</dbReference>
<dbReference type="InterPro" id="IPR043129">
    <property type="entry name" value="ATPase_NBD"/>
</dbReference>
<dbReference type="Proteomes" id="UP000242450">
    <property type="component" value="Chromosome X"/>
</dbReference>
<feature type="chain" id="PRO_5012600572" evidence="5">
    <location>
        <begin position="19"/>
        <end position="161"/>
    </location>
</feature>
<keyword evidence="2" id="KW-0547">Nucleotide-binding</keyword>
<evidence type="ECO:0000256" key="1">
    <source>
        <dbReference type="ARBA" id="ARBA00007381"/>
    </source>
</evidence>
<dbReference type="Pfam" id="PF00012">
    <property type="entry name" value="HSP70"/>
    <property type="match status" value="1"/>
</dbReference>
<organism evidence="6 7">
    <name type="scientific">Cervus elaphus hippelaphus</name>
    <name type="common">European red deer</name>
    <dbReference type="NCBI Taxonomy" id="46360"/>
    <lineage>
        <taxon>Eukaryota</taxon>
        <taxon>Metazoa</taxon>
        <taxon>Chordata</taxon>
        <taxon>Craniata</taxon>
        <taxon>Vertebrata</taxon>
        <taxon>Euteleostomi</taxon>
        <taxon>Mammalia</taxon>
        <taxon>Eutheria</taxon>
        <taxon>Laurasiatheria</taxon>
        <taxon>Artiodactyla</taxon>
        <taxon>Ruminantia</taxon>
        <taxon>Pecora</taxon>
        <taxon>Cervidae</taxon>
        <taxon>Cervinae</taxon>
        <taxon>Cervus</taxon>
    </lineage>
</organism>
<evidence type="ECO:0000313" key="7">
    <source>
        <dbReference type="Proteomes" id="UP000242450"/>
    </source>
</evidence>
<protein>
    <submittedName>
        <fullName evidence="6">Uncharacterized protein</fullName>
    </submittedName>
</protein>